<evidence type="ECO:0000313" key="1">
    <source>
        <dbReference type="EnsemblMetazoa" id="PPAI000476-PA"/>
    </source>
</evidence>
<accession>A0A1B0CZF4</accession>
<dbReference type="EMBL" id="AJVK01020734">
    <property type="status" value="NOT_ANNOTATED_CDS"/>
    <property type="molecule type" value="Genomic_DNA"/>
</dbReference>
<dbReference type="VEuPathDB" id="VectorBase:PPAI000476"/>
<proteinExistence type="predicted"/>
<dbReference type="VEuPathDB" id="VectorBase:PPAPM1_009042"/>
<name>A0A1B0CZF4_PHLPP</name>
<dbReference type="PANTHER" id="PTHR33053">
    <property type="entry name" value="PROTEIN, PUTATIVE-RELATED"/>
    <property type="match status" value="1"/>
</dbReference>
<keyword evidence="2" id="KW-1185">Reference proteome</keyword>
<reference evidence="1" key="1">
    <citation type="submission" date="2022-08" db="UniProtKB">
        <authorList>
            <consortium name="EnsemblMetazoa"/>
        </authorList>
    </citation>
    <scope>IDENTIFICATION</scope>
    <source>
        <strain evidence="1">Israel</strain>
    </source>
</reference>
<organism evidence="1 2">
    <name type="scientific">Phlebotomus papatasi</name>
    <name type="common">Sandfly</name>
    <dbReference type="NCBI Taxonomy" id="29031"/>
    <lineage>
        <taxon>Eukaryota</taxon>
        <taxon>Metazoa</taxon>
        <taxon>Ecdysozoa</taxon>
        <taxon>Arthropoda</taxon>
        <taxon>Hexapoda</taxon>
        <taxon>Insecta</taxon>
        <taxon>Pterygota</taxon>
        <taxon>Neoptera</taxon>
        <taxon>Endopterygota</taxon>
        <taxon>Diptera</taxon>
        <taxon>Nematocera</taxon>
        <taxon>Psychodoidea</taxon>
        <taxon>Psychodidae</taxon>
        <taxon>Phlebotomus</taxon>
        <taxon>Phlebotomus</taxon>
    </lineage>
</organism>
<dbReference type="AlphaFoldDB" id="A0A1B0CZF4"/>
<dbReference type="EnsemblMetazoa" id="PPAI000476-RA">
    <property type="protein sequence ID" value="PPAI000476-PA"/>
    <property type="gene ID" value="PPAI000476"/>
</dbReference>
<dbReference type="Proteomes" id="UP000092462">
    <property type="component" value="Unassembled WGS sequence"/>
</dbReference>
<dbReference type="PANTHER" id="PTHR33053:SF25">
    <property type="entry name" value="TRANSPOSASE DOMAIN-CONTAINING PROTEIN"/>
    <property type="match status" value="1"/>
</dbReference>
<evidence type="ECO:0008006" key="3">
    <source>
        <dbReference type="Google" id="ProtNLM"/>
    </source>
</evidence>
<protein>
    <recommendedName>
        <fullName evidence="3">Transposase domain-containing protein</fullName>
    </recommendedName>
</protein>
<evidence type="ECO:0000313" key="2">
    <source>
        <dbReference type="Proteomes" id="UP000092462"/>
    </source>
</evidence>
<sequence>MAVANVKLREFTTSKKGTCHLSNVRKRTDESFRAKRDDNHHRETSEFERIKIDMVRDFPIADSLHLIDLGVMKKMLFTWVFTNTNYNTKFSGRDIQTMSAFLQRINSTMPSEIHRRARPLTHLKNWKGTEFRTFILYMGPVILRKLLPNDGYFNFMLLFCAVTICTSDHYKSMLGVAEVLFNEFIETYINLYGIDLIGSNLHGLTHLVDDVRHHGSLDKISSYPFENYLHQIKRTIRSGNRPLAQAARRVTEKSQQQNVIVQELTYPLLKGKTSEDHELSECDGSFSCVLVTHDFCLKNDSKNKWFLTKRNKIVEMINATKNNGEVYIYGTEIGRCVDYFEKPIKSSFLNIYSTKYIIHEKQSLYKIQDLKCKLFSIQDGNEITFFPLLHTYIN</sequence>